<keyword evidence="4" id="KW-0812">Transmembrane</keyword>
<sequence length="308" mass="35148">MKTDFLKIAYVIPTKDRPNDLQVLLNSFEKQSVPPEQIVICDGSSPSIEGLCKKHPKLPITYVRCFPPSLSKQRNAGMAAVKPNITIAGYLDDDIELAPDANERMLSFWQTTSKDTGGASLGVVNQPIPVRKKLYSFFGIDGSDPGKVLTSGFATSIPYPAQTIETQWLYGGATLWKREIFEKIQYDEWYIGHGYLEDLDYSYRVSRSHRLYVVADSKCWHYPSEIPDSKRFVFGRQQIFNRLYFTRKMATFSKPAIAWAIFGLFLIAFLGFLRHMDAPRKNHLFGMLSGLLSVFRKRQEGFDGSWKE</sequence>
<name>A0ABT4LMJ1_9PROT</name>
<evidence type="ECO:0000313" key="6">
    <source>
        <dbReference type="EMBL" id="MCZ4282326.1"/>
    </source>
</evidence>
<dbReference type="EMBL" id="JAPWGY010000007">
    <property type="protein sequence ID" value="MCZ4282326.1"/>
    <property type="molecule type" value="Genomic_DNA"/>
</dbReference>
<keyword evidence="7" id="KW-1185">Reference proteome</keyword>
<comment type="similarity">
    <text evidence="1">Belongs to the glycosyltransferase 2 family.</text>
</comment>
<dbReference type="CDD" id="cd00761">
    <property type="entry name" value="Glyco_tranf_GTA_type"/>
    <property type="match status" value="1"/>
</dbReference>
<evidence type="ECO:0000256" key="4">
    <source>
        <dbReference type="SAM" id="Phobius"/>
    </source>
</evidence>
<dbReference type="RefSeq" id="WP_269424477.1">
    <property type="nucleotide sequence ID" value="NZ_JAPWGY010000007.1"/>
</dbReference>
<keyword evidence="4" id="KW-1133">Transmembrane helix</keyword>
<protein>
    <submittedName>
        <fullName evidence="6">Glycosyltransferase</fullName>
        <ecNumber evidence="6">2.4.-.-</ecNumber>
    </submittedName>
</protein>
<accession>A0ABT4LMJ1</accession>
<dbReference type="Proteomes" id="UP001069802">
    <property type="component" value="Unassembled WGS sequence"/>
</dbReference>
<dbReference type="SUPFAM" id="SSF53448">
    <property type="entry name" value="Nucleotide-diphospho-sugar transferases"/>
    <property type="match status" value="1"/>
</dbReference>
<evidence type="ECO:0000313" key="7">
    <source>
        <dbReference type="Proteomes" id="UP001069802"/>
    </source>
</evidence>
<keyword evidence="3 6" id="KW-0808">Transferase</keyword>
<evidence type="ECO:0000259" key="5">
    <source>
        <dbReference type="Pfam" id="PF00535"/>
    </source>
</evidence>
<evidence type="ECO:0000256" key="3">
    <source>
        <dbReference type="ARBA" id="ARBA00022679"/>
    </source>
</evidence>
<evidence type="ECO:0000256" key="1">
    <source>
        <dbReference type="ARBA" id="ARBA00006739"/>
    </source>
</evidence>
<evidence type="ECO:0000256" key="2">
    <source>
        <dbReference type="ARBA" id="ARBA00022676"/>
    </source>
</evidence>
<feature type="transmembrane region" description="Helical" evidence="4">
    <location>
        <begin position="256"/>
        <end position="273"/>
    </location>
</feature>
<dbReference type="Pfam" id="PF00535">
    <property type="entry name" value="Glycos_transf_2"/>
    <property type="match status" value="1"/>
</dbReference>
<dbReference type="PANTHER" id="PTHR43179">
    <property type="entry name" value="RHAMNOSYLTRANSFERASE WBBL"/>
    <property type="match status" value="1"/>
</dbReference>
<dbReference type="InterPro" id="IPR001173">
    <property type="entry name" value="Glyco_trans_2-like"/>
</dbReference>
<proteinExistence type="inferred from homology"/>
<keyword evidence="2 6" id="KW-0328">Glycosyltransferase</keyword>
<dbReference type="GO" id="GO:0016757">
    <property type="term" value="F:glycosyltransferase activity"/>
    <property type="evidence" value="ECO:0007669"/>
    <property type="project" value="UniProtKB-KW"/>
</dbReference>
<dbReference type="EC" id="2.4.-.-" evidence="6"/>
<comment type="caution">
    <text evidence="6">The sequence shown here is derived from an EMBL/GenBank/DDBJ whole genome shotgun (WGS) entry which is preliminary data.</text>
</comment>
<keyword evidence="4" id="KW-0472">Membrane</keyword>
<organism evidence="6 7">
    <name type="scientific">Kiloniella laminariae</name>
    <dbReference type="NCBI Taxonomy" id="454162"/>
    <lineage>
        <taxon>Bacteria</taxon>
        <taxon>Pseudomonadati</taxon>
        <taxon>Pseudomonadota</taxon>
        <taxon>Alphaproteobacteria</taxon>
        <taxon>Rhodospirillales</taxon>
        <taxon>Kiloniellaceae</taxon>
        <taxon>Kiloniella</taxon>
    </lineage>
</organism>
<feature type="domain" description="Glycosyltransferase 2-like" evidence="5">
    <location>
        <begin position="11"/>
        <end position="183"/>
    </location>
</feature>
<gene>
    <name evidence="6" type="ORF">O4H49_16185</name>
</gene>
<dbReference type="InterPro" id="IPR029044">
    <property type="entry name" value="Nucleotide-diphossugar_trans"/>
</dbReference>
<dbReference type="Gene3D" id="3.90.550.10">
    <property type="entry name" value="Spore Coat Polysaccharide Biosynthesis Protein SpsA, Chain A"/>
    <property type="match status" value="1"/>
</dbReference>
<dbReference type="PANTHER" id="PTHR43179:SF12">
    <property type="entry name" value="GALACTOFURANOSYLTRANSFERASE GLFT2"/>
    <property type="match status" value="1"/>
</dbReference>
<reference evidence="6" key="1">
    <citation type="submission" date="2022-12" db="EMBL/GenBank/DDBJ databases">
        <title>Bacterial isolates from different developmental stages of Nematostella vectensis.</title>
        <authorList>
            <person name="Fraune S."/>
        </authorList>
    </citation>
    <scope>NUCLEOTIDE SEQUENCE</scope>
    <source>
        <strain evidence="6">G21630-S1</strain>
    </source>
</reference>